<dbReference type="InterPro" id="IPR017853">
    <property type="entry name" value="GH"/>
</dbReference>
<dbReference type="Proteomes" id="UP000319143">
    <property type="component" value="Unassembled WGS sequence"/>
</dbReference>
<dbReference type="InterPro" id="IPR057739">
    <property type="entry name" value="Glyco_hydro_29_N"/>
</dbReference>
<feature type="domain" description="Glycoside hydrolase family 29 N-terminal" evidence="3">
    <location>
        <begin position="30"/>
        <end position="93"/>
    </location>
</feature>
<dbReference type="EMBL" id="SJPV01000012">
    <property type="protein sequence ID" value="TWU32516.1"/>
    <property type="molecule type" value="Genomic_DNA"/>
</dbReference>
<evidence type="ECO:0000259" key="3">
    <source>
        <dbReference type="Pfam" id="PF01120"/>
    </source>
</evidence>
<name>A0A5C6DBE7_9BACT</name>
<feature type="chain" id="PRO_5022879249" evidence="2">
    <location>
        <begin position="25"/>
        <end position="113"/>
    </location>
</feature>
<evidence type="ECO:0000256" key="1">
    <source>
        <dbReference type="SAM" id="MobiDB-lite"/>
    </source>
</evidence>
<dbReference type="SUPFAM" id="SSF51445">
    <property type="entry name" value="(Trans)glycosidases"/>
    <property type="match status" value="1"/>
</dbReference>
<dbReference type="RefSeq" id="WP_231615947.1">
    <property type="nucleotide sequence ID" value="NZ_SJPV01000012.1"/>
</dbReference>
<protein>
    <submittedName>
        <fullName evidence="4">Alpha-L-fucosidase</fullName>
    </submittedName>
</protein>
<feature type="signal peptide" evidence="2">
    <location>
        <begin position="1"/>
        <end position="24"/>
    </location>
</feature>
<dbReference type="Gene3D" id="3.20.20.80">
    <property type="entry name" value="Glycosidases"/>
    <property type="match status" value="1"/>
</dbReference>
<feature type="region of interest" description="Disordered" evidence="1">
    <location>
        <begin position="93"/>
        <end position="113"/>
    </location>
</feature>
<dbReference type="AlphaFoldDB" id="A0A5C6DBE7"/>
<gene>
    <name evidence="4" type="ORF">Poly41_54940</name>
</gene>
<reference evidence="4 5" key="1">
    <citation type="submission" date="2019-02" db="EMBL/GenBank/DDBJ databases">
        <title>Deep-cultivation of Planctomycetes and their phenomic and genomic characterization uncovers novel biology.</title>
        <authorList>
            <person name="Wiegand S."/>
            <person name="Jogler M."/>
            <person name="Boedeker C."/>
            <person name="Pinto D."/>
            <person name="Vollmers J."/>
            <person name="Rivas-Marin E."/>
            <person name="Kohn T."/>
            <person name="Peeters S.H."/>
            <person name="Heuer A."/>
            <person name="Rast P."/>
            <person name="Oberbeckmann S."/>
            <person name="Bunk B."/>
            <person name="Jeske O."/>
            <person name="Meyerdierks A."/>
            <person name="Storesund J.E."/>
            <person name="Kallscheuer N."/>
            <person name="Luecker S."/>
            <person name="Lage O.M."/>
            <person name="Pohl T."/>
            <person name="Merkel B.J."/>
            <person name="Hornburger P."/>
            <person name="Mueller R.-W."/>
            <person name="Bruemmer F."/>
            <person name="Labrenz M."/>
            <person name="Spormann A.M."/>
            <person name="Op Den Camp H."/>
            <person name="Overmann J."/>
            <person name="Amann R."/>
            <person name="Jetten M.S.M."/>
            <person name="Mascher T."/>
            <person name="Medema M.H."/>
            <person name="Devos D.P."/>
            <person name="Kaster A.-K."/>
            <person name="Ovreas L."/>
            <person name="Rohde M."/>
            <person name="Galperin M.Y."/>
            <person name="Jogler C."/>
        </authorList>
    </citation>
    <scope>NUCLEOTIDE SEQUENCE [LARGE SCALE GENOMIC DNA]</scope>
    <source>
        <strain evidence="4 5">Poly41</strain>
    </source>
</reference>
<feature type="compositionally biased region" description="Low complexity" evidence="1">
    <location>
        <begin position="96"/>
        <end position="113"/>
    </location>
</feature>
<keyword evidence="2" id="KW-0732">Signal</keyword>
<dbReference type="Pfam" id="PF01120">
    <property type="entry name" value="Alpha_L_fucos"/>
    <property type="match status" value="1"/>
</dbReference>
<dbReference type="GO" id="GO:0004560">
    <property type="term" value="F:alpha-L-fucosidase activity"/>
    <property type="evidence" value="ECO:0007669"/>
    <property type="project" value="InterPro"/>
</dbReference>
<evidence type="ECO:0000256" key="2">
    <source>
        <dbReference type="SAM" id="SignalP"/>
    </source>
</evidence>
<evidence type="ECO:0000313" key="5">
    <source>
        <dbReference type="Proteomes" id="UP000319143"/>
    </source>
</evidence>
<sequence precursor="true">MKKNKFILLAVFHACLLTVPAVVASDPANATANSSPTDDSHMEWWRDARFGMFIHWGLYSVQGGEWKGKDYGKEQGGASAEWLMNSANIPKEEYRATTGATTAPTMPGKVRKT</sequence>
<dbReference type="GO" id="GO:0005975">
    <property type="term" value="P:carbohydrate metabolic process"/>
    <property type="evidence" value="ECO:0007669"/>
    <property type="project" value="InterPro"/>
</dbReference>
<keyword evidence="5" id="KW-1185">Reference proteome</keyword>
<proteinExistence type="predicted"/>
<organism evidence="4 5">
    <name type="scientific">Novipirellula artificiosorum</name>
    <dbReference type="NCBI Taxonomy" id="2528016"/>
    <lineage>
        <taxon>Bacteria</taxon>
        <taxon>Pseudomonadati</taxon>
        <taxon>Planctomycetota</taxon>
        <taxon>Planctomycetia</taxon>
        <taxon>Pirellulales</taxon>
        <taxon>Pirellulaceae</taxon>
        <taxon>Novipirellula</taxon>
    </lineage>
</organism>
<accession>A0A5C6DBE7</accession>
<comment type="caution">
    <text evidence="4">The sequence shown here is derived from an EMBL/GenBank/DDBJ whole genome shotgun (WGS) entry which is preliminary data.</text>
</comment>
<evidence type="ECO:0000313" key="4">
    <source>
        <dbReference type="EMBL" id="TWU32516.1"/>
    </source>
</evidence>